<proteinExistence type="predicted"/>
<keyword evidence="2" id="KW-1185">Reference proteome</keyword>
<gene>
    <name evidence="1" type="ORF">WG929_09685</name>
</gene>
<comment type="caution">
    <text evidence="1">The sequence shown here is derived from an EMBL/GenBank/DDBJ whole genome shotgun (WGS) entry which is preliminary data.</text>
</comment>
<dbReference type="Pfam" id="PF11294">
    <property type="entry name" value="DUF3095"/>
    <property type="match status" value="1"/>
</dbReference>
<protein>
    <submittedName>
        <fullName evidence="1">DUF3095 domain-containing protein</fullName>
    </submittedName>
</protein>
<sequence length="396" mass="44122">MSKHGLGTAACGNPHWYERILPFREFSSFSYTDNYSSLPQDWWVVVADIRGSTRAIENGRYRDVNSVSAACIVAMINAVAPLQVPFVFGGDGATLCIPPDCRDAVARAMVASQQLASREFDLQLRIGMVTSLALIEAGAPVQVARYQPHRYFQQAMFTGGGLGLAEQWIKQEDSPWLLDSQTIPAAANFGGFECRWQEVPSPAEETVAIMVEASASDTEGCAEALAQAARCIFSIYGNDSLHHPLRSDSLRLLTSPASLMTETRIRCHEDGFWKRLCYVVRTFGRVCAGRYLMRLSGSSHWTGYRKRLLANTDYRKCDDGLRLVLAGTTDQRVQLEQQLEALEQQRLLVFGIHASRAALLTCLVFDYSQHHVHFLDAADGGYAMASKDLKRRRKKQ</sequence>
<accession>A0ABW8NI81</accession>
<dbReference type="InterPro" id="IPR021445">
    <property type="entry name" value="DUF3095"/>
</dbReference>
<dbReference type="RefSeq" id="WP_416205876.1">
    <property type="nucleotide sequence ID" value="NZ_JBBKTX010000010.1"/>
</dbReference>
<organism evidence="1 2">
    <name type="scientific">Oceanobacter antarcticus</name>
    <dbReference type="NCBI Taxonomy" id="3133425"/>
    <lineage>
        <taxon>Bacteria</taxon>
        <taxon>Pseudomonadati</taxon>
        <taxon>Pseudomonadota</taxon>
        <taxon>Gammaproteobacteria</taxon>
        <taxon>Oceanospirillales</taxon>
        <taxon>Oceanospirillaceae</taxon>
        <taxon>Oceanobacter</taxon>
    </lineage>
</organism>
<evidence type="ECO:0000313" key="2">
    <source>
        <dbReference type="Proteomes" id="UP001620597"/>
    </source>
</evidence>
<name>A0ABW8NI81_9GAMM</name>
<dbReference type="EMBL" id="JBBKTX010000010">
    <property type="protein sequence ID" value="MFK4752675.1"/>
    <property type="molecule type" value="Genomic_DNA"/>
</dbReference>
<evidence type="ECO:0000313" key="1">
    <source>
        <dbReference type="EMBL" id="MFK4752675.1"/>
    </source>
</evidence>
<dbReference type="Proteomes" id="UP001620597">
    <property type="component" value="Unassembled WGS sequence"/>
</dbReference>
<reference evidence="1 2" key="1">
    <citation type="submission" date="2024-03" db="EMBL/GenBank/DDBJ databases">
        <title>High-quality draft genome sequence of Oceanobacter sp. wDCs-4.</title>
        <authorList>
            <person name="Dong C."/>
        </authorList>
    </citation>
    <scope>NUCLEOTIDE SEQUENCE [LARGE SCALE GENOMIC DNA]</scope>
    <source>
        <strain evidence="2">wDCs-4</strain>
    </source>
</reference>